<reference evidence="2 3" key="1">
    <citation type="journal article" date="2015" name="PLoS Pathog.">
        <title>Leptomonas seymouri: Adaptations to the Dixenous Life Cycle Analyzed by Genome Sequencing, Transcriptome Profiling and Co-infection with Leishmania donovani.</title>
        <authorList>
            <person name="Kraeva N."/>
            <person name="Butenko A."/>
            <person name="Hlavacova J."/>
            <person name="Kostygov A."/>
            <person name="Myskova J."/>
            <person name="Grybchuk D."/>
            <person name="Lestinova T."/>
            <person name="Votypka J."/>
            <person name="Volf P."/>
            <person name="Opperdoes F."/>
            <person name="Flegontov P."/>
            <person name="Lukes J."/>
            <person name="Yurchenko V."/>
        </authorList>
    </citation>
    <scope>NUCLEOTIDE SEQUENCE [LARGE SCALE GENOMIC DNA]</scope>
    <source>
        <strain evidence="2 3">ATCC 30220</strain>
    </source>
</reference>
<sequence>MDTNLTLDFYENAVLPSDEDEREDTPQATIKLLGDFPEPLTEPQRRAVQHYVSQQVREFELVQRQVAVVELGYLALLRLVKRLRKEQGKLKASLDEEVPRVKTPTTREVDKGDSTAPASAPAIPPSTADTTAGPKRRSGGLLLRSSVFSGMQRVLQAAKTEQHDEKAEQLAKQRERIAKESRLHLVSQDLASQEALLEPLQRRYSKAIALGQEAAGRAGPLLTLLEDMWRLEALYPSRFSMHAAGSLEPLMWSPGGVGGVGANDVNEEEHGEAVKGGSADASQSVSAAADAASNATPLVVPFTPAQYSNEVEDLIRAQVEDIIDEYLAYRTRMDPVLYQLEQAQQMEKAHKVDQLMDVIGVKDAEAGAELLPIGGIATGTCRPSNMLAAKMPLARKSAEEMLHISSSEDDEDLVECGVAGNDVVDKDRQDREQIRTALTALDDFEDA</sequence>
<dbReference type="AlphaFoldDB" id="A0A0N1PCG4"/>
<evidence type="ECO:0000313" key="2">
    <source>
        <dbReference type="EMBL" id="KPI87962.1"/>
    </source>
</evidence>
<dbReference type="OrthoDB" id="273262at2759"/>
<dbReference type="Proteomes" id="UP000038009">
    <property type="component" value="Unassembled WGS sequence"/>
</dbReference>
<organism evidence="2 3">
    <name type="scientific">Leptomonas seymouri</name>
    <dbReference type="NCBI Taxonomy" id="5684"/>
    <lineage>
        <taxon>Eukaryota</taxon>
        <taxon>Discoba</taxon>
        <taxon>Euglenozoa</taxon>
        <taxon>Kinetoplastea</taxon>
        <taxon>Metakinetoplastina</taxon>
        <taxon>Trypanosomatida</taxon>
        <taxon>Trypanosomatidae</taxon>
        <taxon>Leishmaniinae</taxon>
        <taxon>Leptomonas</taxon>
    </lineage>
</organism>
<feature type="region of interest" description="Disordered" evidence="1">
    <location>
        <begin position="91"/>
        <end position="138"/>
    </location>
</feature>
<dbReference type="OMA" id="MMDISSD"/>
<evidence type="ECO:0000313" key="3">
    <source>
        <dbReference type="Proteomes" id="UP000038009"/>
    </source>
</evidence>
<evidence type="ECO:0000256" key="1">
    <source>
        <dbReference type="SAM" id="MobiDB-lite"/>
    </source>
</evidence>
<gene>
    <name evidence="2" type="ORF">ABL78_2953</name>
</gene>
<accession>A0A0N1PCG4</accession>
<dbReference type="EMBL" id="LJSK01000067">
    <property type="protein sequence ID" value="KPI87962.1"/>
    <property type="molecule type" value="Genomic_DNA"/>
</dbReference>
<comment type="caution">
    <text evidence="2">The sequence shown here is derived from an EMBL/GenBank/DDBJ whole genome shotgun (WGS) entry which is preliminary data.</text>
</comment>
<protein>
    <submittedName>
        <fullName evidence="2">Uncharacterized protein</fullName>
    </submittedName>
</protein>
<feature type="compositionally biased region" description="Basic and acidic residues" evidence="1">
    <location>
        <begin position="91"/>
        <end position="113"/>
    </location>
</feature>
<feature type="compositionally biased region" description="Low complexity" evidence="1">
    <location>
        <begin position="114"/>
        <end position="132"/>
    </location>
</feature>
<keyword evidence="3" id="KW-1185">Reference proteome</keyword>
<proteinExistence type="predicted"/>
<dbReference type="VEuPathDB" id="TriTrypDB:Lsey_0067_0150"/>
<name>A0A0N1PCG4_LEPSE</name>